<evidence type="ECO:0000256" key="2">
    <source>
        <dbReference type="ARBA" id="ARBA00022475"/>
    </source>
</evidence>
<dbReference type="AlphaFoldDB" id="A0A540VB09"/>
<feature type="transmembrane region" description="Helical" evidence="8">
    <location>
        <begin position="471"/>
        <end position="490"/>
    </location>
</feature>
<accession>A0A540VB09</accession>
<dbReference type="PANTHER" id="PTHR33908">
    <property type="entry name" value="MANNOSYLTRANSFERASE YKCB-RELATED"/>
    <property type="match status" value="1"/>
</dbReference>
<evidence type="ECO:0000313" key="11">
    <source>
        <dbReference type="Proteomes" id="UP000317371"/>
    </source>
</evidence>
<comment type="subcellular location">
    <subcellularLocation>
        <location evidence="1">Cell membrane</location>
        <topology evidence="1">Multi-pass membrane protein</topology>
    </subcellularLocation>
</comment>
<feature type="transmembrane region" description="Helical" evidence="8">
    <location>
        <begin position="502"/>
        <end position="525"/>
    </location>
</feature>
<feature type="transmembrane region" description="Helical" evidence="8">
    <location>
        <begin position="265"/>
        <end position="291"/>
    </location>
</feature>
<keyword evidence="11" id="KW-1185">Reference proteome</keyword>
<dbReference type="InParanoid" id="A0A540VB09"/>
<protein>
    <recommendedName>
        <fullName evidence="9">Glycosyltransferase RgtA/B/C/D-like domain-containing protein</fullName>
    </recommendedName>
</protein>
<evidence type="ECO:0000259" key="9">
    <source>
        <dbReference type="Pfam" id="PF13231"/>
    </source>
</evidence>
<dbReference type="RefSeq" id="WP_141611747.1">
    <property type="nucleotide sequence ID" value="NZ_VIGC02000030.1"/>
</dbReference>
<comment type="caution">
    <text evidence="10">The sequence shown here is derived from an EMBL/GenBank/DDBJ whole genome shotgun (WGS) entry which is preliminary data.</text>
</comment>
<dbReference type="GO" id="GO:0009103">
    <property type="term" value="P:lipopolysaccharide biosynthetic process"/>
    <property type="evidence" value="ECO:0007669"/>
    <property type="project" value="UniProtKB-ARBA"/>
</dbReference>
<keyword evidence="7 8" id="KW-0472">Membrane</keyword>
<feature type="transmembrane region" description="Helical" evidence="8">
    <location>
        <begin position="394"/>
        <end position="413"/>
    </location>
</feature>
<dbReference type="PANTHER" id="PTHR33908:SF11">
    <property type="entry name" value="MEMBRANE PROTEIN"/>
    <property type="match status" value="1"/>
</dbReference>
<name>A0A540VB09_9CHLR</name>
<dbReference type="InterPro" id="IPR038731">
    <property type="entry name" value="RgtA/B/C-like"/>
</dbReference>
<keyword evidence="6 8" id="KW-1133">Transmembrane helix</keyword>
<feature type="transmembrane region" description="Helical" evidence="8">
    <location>
        <begin position="73"/>
        <end position="90"/>
    </location>
</feature>
<keyword evidence="3" id="KW-0328">Glycosyltransferase</keyword>
<evidence type="ECO:0000256" key="6">
    <source>
        <dbReference type="ARBA" id="ARBA00022989"/>
    </source>
</evidence>
<dbReference type="Proteomes" id="UP000317371">
    <property type="component" value="Unassembled WGS sequence"/>
</dbReference>
<dbReference type="Pfam" id="PF13231">
    <property type="entry name" value="PMT_2"/>
    <property type="match status" value="1"/>
</dbReference>
<evidence type="ECO:0000313" key="10">
    <source>
        <dbReference type="EMBL" id="TQE93948.1"/>
    </source>
</evidence>
<feature type="transmembrane region" description="Helical" evidence="8">
    <location>
        <begin position="425"/>
        <end position="442"/>
    </location>
</feature>
<keyword evidence="5 8" id="KW-0812">Transmembrane</keyword>
<evidence type="ECO:0000256" key="1">
    <source>
        <dbReference type="ARBA" id="ARBA00004651"/>
    </source>
</evidence>
<dbReference type="InterPro" id="IPR050297">
    <property type="entry name" value="LipidA_mod_glycosyltrf_83"/>
</dbReference>
<dbReference type="GO" id="GO:0005886">
    <property type="term" value="C:plasma membrane"/>
    <property type="evidence" value="ECO:0007669"/>
    <property type="project" value="UniProtKB-SubCell"/>
</dbReference>
<proteinExistence type="predicted"/>
<keyword evidence="4" id="KW-0808">Transferase</keyword>
<dbReference type="OrthoDB" id="135110at2"/>
<dbReference type="EMBL" id="VIGC01000030">
    <property type="protein sequence ID" value="TQE93948.1"/>
    <property type="molecule type" value="Genomic_DNA"/>
</dbReference>
<organism evidence="10 11">
    <name type="scientific">Litorilinea aerophila</name>
    <dbReference type="NCBI Taxonomy" id="1204385"/>
    <lineage>
        <taxon>Bacteria</taxon>
        <taxon>Bacillati</taxon>
        <taxon>Chloroflexota</taxon>
        <taxon>Caldilineae</taxon>
        <taxon>Caldilineales</taxon>
        <taxon>Caldilineaceae</taxon>
        <taxon>Litorilinea</taxon>
    </lineage>
</organism>
<gene>
    <name evidence="10" type="ORF">FKZ61_19025</name>
</gene>
<feature type="transmembrane region" description="Helical" evidence="8">
    <location>
        <begin position="311"/>
        <end position="331"/>
    </location>
</feature>
<feature type="transmembrane region" description="Helical" evidence="8">
    <location>
        <begin position="370"/>
        <end position="388"/>
    </location>
</feature>
<feature type="transmembrane region" description="Helical" evidence="8">
    <location>
        <begin position="46"/>
        <end position="67"/>
    </location>
</feature>
<sequence length="833" mass="92395">MLLVSVPLPLGFAAAYTLTILLPAWLLADGLKGRAAAGPVARLEQWVLGLGVAYALATLTMLLLGYLPGGLQPWQVLLAFDLLLVLLLLAKWRLPHRDLDATPTLDGQVTWRWWLGLGLVVAVAAFLRMADVGYAEFQDDEVTVVTHAAEMIQGREDALFVHDKGPAEILLTALHYAPVQRINEATARLPFGVAGVVGLVGLMLLGTRLFGPLAGWLAAMLLALDGYFIGFGRIVQYQSVVFLMVVLTVLLLYRMVQAGRLQGRGLVLAALCLATGILAHFEALFAVVPGIYLLSVLWRREGFRPREARPLLLALGVGLGLLALFFVPFALHPRFQRTYQEILFNRVGTGFPYNNLYDFFFRTTIYSSTYYLALLMAAAAGSLLAALWRYRQSWIRWAGIGLVLLGLGLTLWSSTWLTVAGRDHTWLPFAVAFFLAWLAPGLKDEERMLWLWLGVTLVVSLFFVQKPRTHVYNFFIPWALVAGMGLARFWHWSARRLGEPTAQMVGAGLAGAIILLFGNYEYWYFAHTRVEVLRTWAENRPRGYWVSYDEPSQNAIFGFPFKNGWKVVGALYAQGVLDGPFARNGKRGVAGWYTRGGNDCERDHVYYIYTPENEPTNRGLVEPKPRPSAGEGYHLLGTVTVNGEPRLEIYRRGQPPASPPQTYDVADFEAYFDQNLSGPLFEQSGPVANPAIQHPLALRLGDAILLRGYSLSQERLAPGDRLDLTLYWQATGPAQQPYKVFTQLIDLETLHKAGQRDGVPGCERFPTDRWQPGDIMVDRYAIAVAADAPPGTYSLLVGMYDQNEERLPVFDEAGAHLGDAIVLAQLSVQSAAD</sequence>
<reference evidence="10 11" key="1">
    <citation type="submission" date="2019-06" db="EMBL/GenBank/DDBJ databases">
        <title>Genome sequence of Litorilinea aerophila BAA-2444.</title>
        <authorList>
            <person name="Maclea K.S."/>
            <person name="Maurais E.G."/>
            <person name="Iannazzi L.C."/>
        </authorList>
    </citation>
    <scope>NUCLEOTIDE SEQUENCE [LARGE SCALE GENOMIC DNA]</scope>
    <source>
        <strain evidence="10 11">ATCC BAA-2444</strain>
    </source>
</reference>
<feature type="transmembrane region" description="Helical" evidence="8">
    <location>
        <begin position="235"/>
        <end position="253"/>
    </location>
</feature>
<feature type="transmembrane region" description="Helical" evidence="8">
    <location>
        <begin position="189"/>
        <end position="206"/>
    </location>
</feature>
<feature type="domain" description="Glycosyltransferase RgtA/B/C/D-like" evidence="9">
    <location>
        <begin position="183"/>
        <end position="300"/>
    </location>
</feature>
<keyword evidence="2" id="KW-1003">Cell membrane</keyword>
<evidence type="ECO:0000256" key="3">
    <source>
        <dbReference type="ARBA" id="ARBA00022676"/>
    </source>
</evidence>
<evidence type="ECO:0000256" key="4">
    <source>
        <dbReference type="ARBA" id="ARBA00022679"/>
    </source>
</evidence>
<feature type="transmembrane region" description="Helical" evidence="8">
    <location>
        <begin position="111"/>
        <end position="130"/>
    </location>
</feature>
<feature type="transmembrane region" description="Helical" evidence="8">
    <location>
        <begin position="448"/>
        <end position="464"/>
    </location>
</feature>
<feature type="transmembrane region" description="Helical" evidence="8">
    <location>
        <begin position="213"/>
        <end position="229"/>
    </location>
</feature>
<dbReference type="GO" id="GO:0016763">
    <property type="term" value="F:pentosyltransferase activity"/>
    <property type="evidence" value="ECO:0007669"/>
    <property type="project" value="TreeGrafter"/>
</dbReference>
<evidence type="ECO:0000256" key="8">
    <source>
        <dbReference type="SAM" id="Phobius"/>
    </source>
</evidence>
<evidence type="ECO:0000256" key="5">
    <source>
        <dbReference type="ARBA" id="ARBA00022692"/>
    </source>
</evidence>
<feature type="transmembrane region" description="Helical" evidence="8">
    <location>
        <begin position="6"/>
        <end position="26"/>
    </location>
</feature>
<evidence type="ECO:0000256" key="7">
    <source>
        <dbReference type="ARBA" id="ARBA00023136"/>
    </source>
</evidence>